<dbReference type="STRING" id="37360.A0A0G4J365"/>
<keyword evidence="9" id="KW-1185">Reference proteome</keyword>
<dbReference type="OrthoDB" id="10251342at2759"/>
<feature type="domain" description="Ribosomal eL28/Mak16" evidence="6">
    <location>
        <begin position="6"/>
        <end position="118"/>
    </location>
</feature>
<comment type="similarity">
    <text evidence="2 4">Belongs to the MAK16 family.</text>
</comment>
<evidence type="ECO:0000256" key="1">
    <source>
        <dbReference type="ARBA" id="ARBA00004123"/>
    </source>
</evidence>
<evidence type="ECO:0000259" key="6">
    <source>
        <dbReference type="Pfam" id="PF01778"/>
    </source>
</evidence>
<dbReference type="GO" id="GO:0000460">
    <property type="term" value="P:maturation of 5.8S rRNA"/>
    <property type="evidence" value="ECO:0007669"/>
    <property type="project" value="TreeGrafter"/>
</dbReference>
<accession>A0A0G4J365</accession>
<dbReference type="AlphaFoldDB" id="A0A0G4J365"/>
<evidence type="ECO:0000313" key="9">
    <source>
        <dbReference type="Proteomes" id="UP000039324"/>
    </source>
</evidence>
<feature type="compositionally biased region" description="Acidic residues" evidence="5">
    <location>
        <begin position="214"/>
        <end position="240"/>
    </location>
</feature>
<reference evidence="7 9" key="1">
    <citation type="submission" date="2015-02" db="EMBL/GenBank/DDBJ databases">
        <authorList>
            <person name="Chooi Y.-H."/>
        </authorList>
    </citation>
    <scope>NUCLEOTIDE SEQUENCE [LARGE SCALE GENOMIC DNA]</scope>
    <source>
        <strain evidence="7">E3</strain>
    </source>
</reference>
<dbReference type="OMA" id="DKGQNFC"/>
<dbReference type="GO" id="GO:0030687">
    <property type="term" value="C:preribosome, large subunit precursor"/>
    <property type="evidence" value="ECO:0007669"/>
    <property type="project" value="TreeGrafter"/>
</dbReference>
<dbReference type="Proteomes" id="UP000039324">
    <property type="component" value="Unassembled WGS sequence"/>
</dbReference>
<dbReference type="Proteomes" id="UP000290189">
    <property type="component" value="Unassembled WGS sequence"/>
</dbReference>
<proteinExistence type="inferred from homology"/>
<name>A0A0G4J365_PLABS</name>
<evidence type="ECO:0000313" key="7">
    <source>
        <dbReference type="EMBL" id="CEP01967.1"/>
    </source>
</evidence>
<dbReference type="Pfam" id="PF04874">
    <property type="entry name" value="Mak16"/>
    <property type="match status" value="1"/>
</dbReference>
<evidence type="ECO:0000256" key="5">
    <source>
        <dbReference type="SAM" id="MobiDB-lite"/>
    </source>
</evidence>
<dbReference type="Pfam" id="PF01778">
    <property type="entry name" value="Ribosomal_L28e"/>
    <property type="match status" value="1"/>
</dbReference>
<evidence type="ECO:0000256" key="4">
    <source>
        <dbReference type="PIRNR" id="PIRNR003352"/>
    </source>
</evidence>
<dbReference type="PIRSF" id="PIRSF003352">
    <property type="entry name" value="MAK16"/>
    <property type="match status" value="1"/>
</dbReference>
<reference evidence="8 10" key="2">
    <citation type="submission" date="2018-03" db="EMBL/GenBank/DDBJ databases">
        <authorList>
            <person name="Fogelqvist J."/>
        </authorList>
    </citation>
    <scope>NUCLEOTIDE SEQUENCE [LARGE SCALE GENOMIC DNA]</scope>
</reference>
<geneLocation type="mitochondrion" evidence="8"/>
<dbReference type="Gene3D" id="3.30.390.110">
    <property type="match status" value="1"/>
</dbReference>
<gene>
    <name evidence="7" type="ORF">PBRA_002232</name>
    <name evidence="8" type="ORF">PLBR_LOCUS6040</name>
</gene>
<organism evidence="7 9">
    <name type="scientific">Plasmodiophora brassicae</name>
    <name type="common">Clubroot disease agent</name>
    <dbReference type="NCBI Taxonomy" id="37360"/>
    <lineage>
        <taxon>Eukaryota</taxon>
        <taxon>Sar</taxon>
        <taxon>Rhizaria</taxon>
        <taxon>Endomyxa</taxon>
        <taxon>Phytomyxea</taxon>
        <taxon>Plasmodiophorida</taxon>
        <taxon>Plasmodiophoridae</taxon>
        <taxon>Plasmodiophora</taxon>
    </lineage>
</organism>
<evidence type="ECO:0000256" key="2">
    <source>
        <dbReference type="ARBA" id="ARBA00005514"/>
    </source>
</evidence>
<dbReference type="InterPro" id="IPR006958">
    <property type="entry name" value="Mak16"/>
</dbReference>
<dbReference type="PANTHER" id="PTHR23405">
    <property type="entry name" value="MAINTENANCE OF KILLER 16 MAK16 PROTEIN-RELATED"/>
    <property type="match status" value="1"/>
</dbReference>
<keyword evidence="8" id="KW-0496">Mitochondrion</keyword>
<dbReference type="FunFam" id="3.30.390.110:FF:000001">
    <property type="entry name" value="Protein MAK16 homolog"/>
    <property type="match status" value="1"/>
</dbReference>
<dbReference type="InterPro" id="IPR029004">
    <property type="entry name" value="Ribosomal_eL28/Mak16"/>
</dbReference>
<evidence type="ECO:0000313" key="10">
    <source>
        <dbReference type="Proteomes" id="UP000290189"/>
    </source>
</evidence>
<comment type="subcellular location">
    <subcellularLocation>
        <location evidence="1">Nucleus</location>
    </subcellularLocation>
</comment>
<evidence type="ECO:0000313" key="8">
    <source>
        <dbReference type="EMBL" id="SPQ98825.1"/>
    </source>
</evidence>
<feature type="region of interest" description="Disordered" evidence="5">
    <location>
        <begin position="214"/>
        <end position="246"/>
    </location>
</feature>
<evidence type="ECO:0000256" key="3">
    <source>
        <dbReference type="ARBA" id="ARBA00023242"/>
    </source>
</evidence>
<dbReference type="EMBL" id="CDSF01000122">
    <property type="protein sequence ID" value="CEP01967.1"/>
    <property type="molecule type" value="Genomic_DNA"/>
</dbReference>
<dbReference type="GO" id="GO:0005730">
    <property type="term" value="C:nucleolus"/>
    <property type="evidence" value="ECO:0007669"/>
    <property type="project" value="UniProtKB-UniRule"/>
</dbReference>
<keyword evidence="3 4" id="KW-0539">Nucleus</keyword>
<dbReference type="EMBL" id="OVEO01000010">
    <property type="protein sequence ID" value="SPQ98825.1"/>
    <property type="molecule type" value="Genomic_DNA"/>
</dbReference>
<dbReference type="PANTHER" id="PTHR23405:SF4">
    <property type="entry name" value="PROTEIN MAK16 HOMOLOG"/>
    <property type="match status" value="1"/>
</dbReference>
<sequence length="274" mass="32265">MQHDDMIWSCVANSFCSYKTKTRTHDFCRNPDNVTGLCNRVSCPLANSRYATVKEQDGELYLWVKTIERAHSPKNLWEKILLPKNYTQALKRIDEELIHWPSHMIHRCKQRMTKIHQYLIRMRRLQLTVRPKLVGISKKLDRRESRREEKALKAARITDCIKNELLERLKQGTYGDIYNFPMQQYKEALQEVAVTDDEDELEQESEFVEAYDDDIMDDDDMEDYDEDLMSGSDISDELPEEPVPKYVRRKKRSSYVEIEYENEPAEASAAVDGA</sequence>
<protein>
    <recommendedName>
        <fullName evidence="4">Protein MAK16 homolog</fullName>
    </recommendedName>
</protein>
<dbReference type="GO" id="GO:0000470">
    <property type="term" value="P:maturation of LSU-rRNA"/>
    <property type="evidence" value="ECO:0007669"/>
    <property type="project" value="TreeGrafter"/>
</dbReference>